<name>A0A6M3LKJ1_9ZZZZ</name>
<accession>A0A6M3LKJ1</accession>
<organism evidence="1">
    <name type="scientific">viral metagenome</name>
    <dbReference type="NCBI Taxonomy" id="1070528"/>
    <lineage>
        <taxon>unclassified sequences</taxon>
        <taxon>metagenomes</taxon>
        <taxon>organismal metagenomes</taxon>
    </lineage>
</organism>
<sequence>MSVDAVRTQTGSRPELAALPVNAPIGYVGSRVLPIMKIGVKAGTYYYTALDADVTAITTRTAGAAPTAQTIAEASAAWQALEHIQRYKMPWEMIPLIGGLAKADERGAKAAKRSVQNAVELAQLAVLIDGAGTSITSAIQDGIIDACDQVHRYNGKTAFVCDIGIYRWLIQQTEIQNLLVRTFGGMGMKESMSVPPAVFKATLQTLFMVDEVLIADDLFWPYAYRTTAAIVKLPPEGDESSFISDAEYGRTMMYWPTEGSDPYEINSFPDDDLRSNIFDATCWYSIEQMNSGAKVLLTLNSSGSTT</sequence>
<gene>
    <name evidence="1" type="ORF">MM415B05145_0008</name>
</gene>
<protein>
    <recommendedName>
        <fullName evidence="2">Capsid protein</fullName>
    </recommendedName>
</protein>
<dbReference type="Gene3D" id="3.90.1690.10">
    <property type="entry name" value="phage-related protein like domain"/>
    <property type="match status" value="1"/>
</dbReference>
<evidence type="ECO:0008006" key="2">
    <source>
        <dbReference type="Google" id="ProtNLM"/>
    </source>
</evidence>
<dbReference type="AlphaFoldDB" id="A0A6M3LKJ1"/>
<evidence type="ECO:0000313" key="1">
    <source>
        <dbReference type="EMBL" id="QJA95826.1"/>
    </source>
</evidence>
<dbReference type="InterPro" id="IPR053738">
    <property type="entry name" value="Lambda_capsid_assembly"/>
</dbReference>
<reference evidence="1" key="1">
    <citation type="submission" date="2020-03" db="EMBL/GenBank/DDBJ databases">
        <title>The deep terrestrial virosphere.</title>
        <authorList>
            <person name="Holmfeldt K."/>
            <person name="Nilsson E."/>
            <person name="Simone D."/>
            <person name="Lopez-Fernandez M."/>
            <person name="Wu X."/>
            <person name="de Brujin I."/>
            <person name="Lundin D."/>
            <person name="Andersson A."/>
            <person name="Bertilsson S."/>
            <person name="Dopson M."/>
        </authorList>
    </citation>
    <scope>NUCLEOTIDE SEQUENCE</scope>
    <source>
        <strain evidence="1">MM415B05145</strain>
    </source>
</reference>
<proteinExistence type="predicted"/>
<dbReference type="EMBL" id="MT143347">
    <property type="protein sequence ID" value="QJA95826.1"/>
    <property type="molecule type" value="Genomic_DNA"/>
</dbReference>